<dbReference type="InterPro" id="IPR036259">
    <property type="entry name" value="MFS_trans_sf"/>
</dbReference>
<keyword evidence="4 5" id="KW-0472">Membrane</keyword>
<keyword evidence="2 5" id="KW-0812">Transmembrane</keyword>
<dbReference type="Proteomes" id="UP001385951">
    <property type="component" value="Unassembled WGS sequence"/>
</dbReference>
<dbReference type="InterPro" id="IPR005828">
    <property type="entry name" value="MFS_sugar_transport-like"/>
</dbReference>
<organism evidence="6 7">
    <name type="scientific">Cerrena zonata</name>
    <dbReference type="NCBI Taxonomy" id="2478898"/>
    <lineage>
        <taxon>Eukaryota</taxon>
        <taxon>Fungi</taxon>
        <taxon>Dikarya</taxon>
        <taxon>Basidiomycota</taxon>
        <taxon>Agaricomycotina</taxon>
        <taxon>Agaricomycetes</taxon>
        <taxon>Polyporales</taxon>
        <taxon>Cerrenaceae</taxon>
        <taxon>Cerrena</taxon>
    </lineage>
</organism>
<comment type="subcellular location">
    <subcellularLocation>
        <location evidence="1">Membrane</location>
        <topology evidence="1">Multi-pass membrane protein</topology>
    </subcellularLocation>
</comment>
<evidence type="ECO:0000313" key="7">
    <source>
        <dbReference type="Proteomes" id="UP001385951"/>
    </source>
</evidence>
<evidence type="ECO:0000313" key="6">
    <source>
        <dbReference type="EMBL" id="KAK7675904.1"/>
    </source>
</evidence>
<dbReference type="GO" id="GO:0016020">
    <property type="term" value="C:membrane"/>
    <property type="evidence" value="ECO:0007669"/>
    <property type="project" value="UniProtKB-SubCell"/>
</dbReference>
<evidence type="ECO:0000256" key="4">
    <source>
        <dbReference type="ARBA" id="ARBA00023136"/>
    </source>
</evidence>
<feature type="transmembrane region" description="Helical" evidence="5">
    <location>
        <begin position="20"/>
        <end position="40"/>
    </location>
</feature>
<evidence type="ECO:0000256" key="5">
    <source>
        <dbReference type="SAM" id="Phobius"/>
    </source>
</evidence>
<evidence type="ECO:0000256" key="3">
    <source>
        <dbReference type="ARBA" id="ARBA00022989"/>
    </source>
</evidence>
<dbReference type="AlphaFoldDB" id="A0AAW0FBQ4"/>
<sequence>MAHITVGEIPSALLREKTLAITTFFSYGISLMISFVNPFMQNAGYGNLQGRIGFVYGSVSFLAFIYVYFFLPELKGLSLEATDILFERKTPTHKFQEEGKKIMQNDDDYVEVEKLVFREDSKTGLDANK</sequence>
<reference evidence="6 7" key="1">
    <citation type="submission" date="2022-09" db="EMBL/GenBank/DDBJ databases">
        <authorList>
            <person name="Palmer J.M."/>
        </authorList>
    </citation>
    <scope>NUCLEOTIDE SEQUENCE [LARGE SCALE GENOMIC DNA]</scope>
    <source>
        <strain evidence="6 7">DSM 7382</strain>
    </source>
</reference>
<gene>
    <name evidence="6" type="ORF">QCA50_021156</name>
</gene>
<dbReference type="PANTHER" id="PTHR48022:SF17">
    <property type="entry name" value="HEXOSE TRANSPORTER"/>
    <property type="match status" value="1"/>
</dbReference>
<dbReference type="EMBL" id="JASBNA010000160">
    <property type="protein sequence ID" value="KAK7675904.1"/>
    <property type="molecule type" value="Genomic_DNA"/>
</dbReference>
<dbReference type="InterPro" id="IPR050360">
    <property type="entry name" value="MFS_Sugar_Transporters"/>
</dbReference>
<dbReference type="Gene3D" id="1.20.1250.20">
    <property type="entry name" value="MFS general substrate transporter like domains"/>
    <property type="match status" value="1"/>
</dbReference>
<evidence type="ECO:0000256" key="1">
    <source>
        <dbReference type="ARBA" id="ARBA00004141"/>
    </source>
</evidence>
<evidence type="ECO:0008006" key="8">
    <source>
        <dbReference type="Google" id="ProtNLM"/>
    </source>
</evidence>
<dbReference type="PANTHER" id="PTHR48022">
    <property type="entry name" value="PLASTIDIC GLUCOSE TRANSPORTER 4"/>
    <property type="match status" value="1"/>
</dbReference>
<proteinExistence type="predicted"/>
<evidence type="ECO:0000256" key="2">
    <source>
        <dbReference type="ARBA" id="ARBA00022692"/>
    </source>
</evidence>
<name>A0AAW0FBQ4_9APHY</name>
<comment type="caution">
    <text evidence="6">The sequence shown here is derived from an EMBL/GenBank/DDBJ whole genome shotgun (WGS) entry which is preliminary data.</text>
</comment>
<keyword evidence="3 5" id="KW-1133">Transmembrane helix</keyword>
<accession>A0AAW0FBQ4</accession>
<keyword evidence="7" id="KW-1185">Reference proteome</keyword>
<protein>
    <recommendedName>
        <fullName evidence="8">Major facilitator superfamily (MFS) profile domain-containing protein</fullName>
    </recommendedName>
</protein>
<dbReference type="Pfam" id="PF00083">
    <property type="entry name" value="Sugar_tr"/>
    <property type="match status" value="1"/>
</dbReference>
<feature type="transmembrane region" description="Helical" evidence="5">
    <location>
        <begin position="52"/>
        <end position="71"/>
    </location>
</feature>
<dbReference type="GO" id="GO:0005351">
    <property type="term" value="F:carbohydrate:proton symporter activity"/>
    <property type="evidence" value="ECO:0007669"/>
    <property type="project" value="TreeGrafter"/>
</dbReference>